<protein>
    <submittedName>
        <fullName evidence="3">Uncharacterized protein</fullName>
    </submittedName>
</protein>
<organism evidence="3 4">
    <name type="scientific">Streptomyces phage Scap1</name>
    <dbReference type="NCBI Taxonomy" id="2041354"/>
    <lineage>
        <taxon>Viruses</taxon>
        <taxon>Duplodnaviria</taxon>
        <taxon>Heunggongvirae</taxon>
        <taxon>Uroviricota</taxon>
        <taxon>Caudoviricetes</taxon>
        <taxon>Scapunavirus</taxon>
        <taxon>Scapunavirus scap1</taxon>
    </lineage>
</organism>
<feature type="transmembrane region" description="Helical" evidence="2">
    <location>
        <begin position="52"/>
        <end position="78"/>
    </location>
</feature>
<reference evidence="3 4" key="1">
    <citation type="submission" date="2017-09" db="EMBL/GenBank/DDBJ databases">
        <authorList>
            <person name="Ehlers B."/>
            <person name="Leendertz F.H."/>
        </authorList>
    </citation>
    <scope>NUCLEOTIDE SEQUENCE [LARGE SCALE GENOMIC DNA]</scope>
</reference>
<evidence type="ECO:0000313" key="3">
    <source>
        <dbReference type="EMBL" id="ATN93680.1"/>
    </source>
</evidence>
<keyword evidence="2" id="KW-0812">Transmembrane</keyword>
<keyword evidence="2" id="KW-1133">Transmembrane helix</keyword>
<gene>
    <name evidence="3" type="ORF">SEA_SCAP1_31</name>
</gene>
<sequence length="107" mass="11904">MRTRTRRPKTEFTDLPRSLRSPSHPTQVLWVFLFRIDTRTSLMGNSLKFAGFLGRVFLVNTAAGVGAATGIIGTAVLAAKFAKPQLKKVWDAIPVPTFEDEKENNTK</sequence>
<dbReference type="Proteomes" id="UP000228985">
    <property type="component" value="Segment"/>
</dbReference>
<accession>A0A2D1GNU7</accession>
<proteinExistence type="predicted"/>
<evidence type="ECO:0000313" key="4">
    <source>
        <dbReference type="Proteomes" id="UP000228985"/>
    </source>
</evidence>
<keyword evidence="2" id="KW-0472">Membrane</keyword>
<name>A0A2D1GNU7_9CAUD</name>
<feature type="region of interest" description="Disordered" evidence="1">
    <location>
        <begin position="1"/>
        <end position="21"/>
    </location>
</feature>
<evidence type="ECO:0000256" key="2">
    <source>
        <dbReference type="SAM" id="Phobius"/>
    </source>
</evidence>
<dbReference type="EMBL" id="MF975637">
    <property type="protein sequence ID" value="ATN93680.1"/>
    <property type="molecule type" value="Genomic_DNA"/>
</dbReference>
<evidence type="ECO:0000256" key="1">
    <source>
        <dbReference type="SAM" id="MobiDB-lite"/>
    </source>
</evidence>
<keyword evidence="4" id="KW-1185">Reference proteome</keyword>